<dbReference type="Gene3D" id="3.80.10.10">
    <property type="entry name" value="Ribonuclease Inhibitor"/>
    <property type="match status" value="1"/>
</dbReference>
<dbReference type="SMART" id="SM00369">
    <property type="entry name" value="LRR_TYP"/>
    <property type="match status" value="2"/>
</dbReference>
<dbReference type="InterPro" id="IPR050333">
    <property type="entry name" value="SLRP"/>
</dbReference>
<proteinExistence type="predicted"/>
<keyword evidence="3 4" id="KW-1015">Disulfide bond</keyword>
<organism evidence="6 7">
    <name type="scientific">Popillia japonica</name>
    <name type="common">Japanese beetle</name>
    <dbReference type="NCBI Taxonomy" id="7064"/>
    <lineage>
        <taxon>Eukaryota</taxon>
        <taxon>Metazoa</taxon>
        <taxon>Ecdysozoa</taxon>
        <taxon>Arthropoda</taxon>
        <taxon>Hexapoda</taxon>
        <taxon>Insecta</taxon>
        <taxon>Pterygota</taxon>
        <taxon>Neoptera</taxon>
        <taxon>Endopterygota</taxon>
        <taxon>Coleoptera</taxon>
        <taxon>Polyphaga</taxon>
        <taxon>Scarabaeiformia</taxon>
        <taxon>Scarabaeidae</taxon>
        <taxon>Rutelinae</taxon>
        <taxon>Popillia</taxon>
    </lineage>
</organism>
<dbReference type="CDD" id="cd00112">
    <property type="entry name" value="LDLa"/>
    <property type="match status" value="1"/>
</dbReference>
<evidence type="ECO:0000313" key="6">
    <source>
        <dbReference type="EMBL" id="KAK9694050.1"/>
    </source>
</evidence>
<dbReference type="Gene3D" id="4.10.400.10">
    <property type="entry name" value="Low-density Lipoprotein Receptor"/>
    <property type="match status" value="1"/>
</dbReference>
<dbReference type="AlphaFoldDB" id="A0AAW1IVJ4"/>
<feature type="signal peptide" evidence="5">
    <location>
        <begin position="1"/>
        <end position="15"/>
    </location>
</feature>
<dbReference type="PROSITE" id="PS50068">
    <property type="entry name" value="LDLRA_2"/>
    <property type="match status" value="1"/>
</dbReference>
<dbReference type="PROSITE" id="PS01209">
    <property type="entry name" value="LDLRA_1"/>
    <property type="match status" value="1"/>
</dbReference>
<gene>
    <name evidence="6" type="ORF">QE152_g33786</name>
</gene>
<evidence type="ECO:0000256" key="3">
    <source>
        <dbReference type="ARBA" id="ARBA00023157"/>
    </source>
</evidence>
<dbReference type="InterPro" id="IPR001611">
    <property type="entry name" value="Leu-rich_rpt"/>
</dbReference>
<dbReference type="Proteomes" id="UP001458880">
    <property type="component" value="Unassembled WGS sequence"/>
</dbReference>
<evidence type="ECO:0000313" key="7">
    <source>
        <dbReference type="Proteomes" id="UP001458880"/>
    </source>
</evidence>
<dbReference type="InterPro" id="IPR023415">
    <property type="entry name" value="LDLR_class-A_CS"/>
</dbReference>
<dbReference type="PANTHER" id="PTHR45712:SF22">
    <property type="entry name" value="INSULIN-LIKE GROWTH FACTOR-BINDING PROTEIN COMPLEX ACID LABILE SUBUNIT"/>
    <property type="match status" value="1"/>
</dbReference>
<dbReference type="Pfam" id="PF13855">
    <property type="entry name" value="LRR_8"/>
    <property type="match status" value="1"/>
</dbReference>
<protein>
    <submittedName>
        <fullName evidence="6">Leucine rich repeat</fullName>
    </submittedName>
</protein>
<comment type="caution">
    <text evidence="6">The sequence shown here is derived from an EMBL/GenBank/DDBJ whole genome shotgun (WGS) entry which is preliminary data.</text>
</comment>
<name>A0AAW1IVJ4_POPJA</name>
<dbReference type="InterPro" id="IPR032675">
    <property type="entry name" value="LRR_dom_sf"/>
</dbReference>
<dbReference type="PANTHER" id="PTHR45712">
    <property type="entry name" value="AGAP008170-PA"/>
    <property type="match status" value="1"/>
</dbReference>
<dbReference type="Pfam" id="PF00057">
    <property type="entry name" value="Ldl_recept_a"/>
    <property type="match status" value="1"/>
</dbReference>
<accession>A0AAW1IVJ4</accession>
<reference evidence="6 7" key="1">
    <citation type="journal article" date="2024" name="BMC Genomics">
        <title>De novo assembly and annotation of Popillia japonica's genome with initial clues to its potential as an invasive pest.</title>
        <authorList>
            <person name="Cucini C."/>
            <person name="Boschi S."/>
            <person name="Funari R."/>
            <person name="Cardaioli E."/>
            <person name="Iannotti N."/>
            <person name="Marturano G."/>
            <person name="Paoli F."/>
            <person name="Bruttini M."/>
            <person name="Carapelli A."/>
            <person name="Frati F."/>
            <person name="Nardi F."/>
        </authorList>
    </citation>
    <scope>NUCLEOTIDE SEQUENCE [LARGE SCALE GENOMIC DNA]</scope>
    <source>
        <strain evidence="6">DMR45628</strain>
    </source>
</reference>
<feature type="chain" id="PRO_5043318042" evidence="5">
    <location>
        <begin position="16"/>
        <end position="228"/>
    </location>
</feature>
<comment type="caution">
    <text evidence="4">Lacks conserved residue(s) required for the propagation of feature annotation.</text>
</comment>
<dbReference type="InterPro" id="IPR003591">
    <property type="entry name" value="Leu-rich_rpt_typical-subtyp"/>
</dbReference>
<dbReference type="SUPFAM" id="SSF57424">
    <property type="entry name" value="LDL receptor-like module"/>
    <property type="match status" value="1"/>
</dbReference>
<keyword evidence="5" id="KW-0732">Signal</keyword>
<evidence type="ECO:0000256" key="4">
    <source>
        <dbReference type="PROSITE-ProRule" id="PRU00124"/>
    </source>
</evidence>
<evidence type="ECO:0000256" key="1">
    <source>
        <dbReference type="ARBA" id="ARBA00022614"/>
    </source>
</evidence>
<dbReference type="PROSITE" id="PS51450">
    <property type="entry name" value="LRR"/>
    <property type="match status" value="1"/>
</dbReference>
<dbReference type="InterPro" id="IPR036055">
    <property type="entry name" value="LDL_receptor-like_sf"/>
</dbReference>
<dbReference type="EMBL" id="JASPKY010000523">
    <property type="protein sequence ID" value="KAK9694050.1"/>
    <property type="molecule type" value="Genomic_DNA"/>
</dbReference>
<evidence type="ECO:0000256" key="2">
    <source>
        <dbReference type="ARBA" id="ARBA00022737"/>
    </source>
</evidence>
<dbReference type="SUPFAM" id="SSF52058">
    <property type="entry name" value="L domain-like"/>
    <property type="match status" value="1"/>
</dbReference>
<sequence length="228" mass="26105">MLVLIGLLISTTIESEIVKTENLTSAIASCPDGHFLCLNTTNICIHQSKNCDGDVDCPLAEDEDLCDDFLDALHWDSMFRKRPLAEDDHDDETCKLDYNGDCICRHRDLLCHDKNYTKAPDNIPKEFIHLMDFTGNNFKSIGPTTLENIPHHIIKLVLKQCKIEELSAEAFYNVSKMKKLYLDNNRLKYFPSHLFEAANHLEMLLLGYNEISEIHPLAFEHLKGLIEL</sequence>
<feature type="disulfide bond" evidence="4">
    <location>
        <begin position="51"/>
        <end position="66"/>
    </location>
</feature>
<dbReference type="SMART" id="SM00192">
    <property type="entry name" value="LDLa"/>
    <property type="match status" value="1"/>
</dbReference>
<keyword evidence="1" id="KW-0433">Leucine-rich repeat</keyword>
<keyword evidence="2" id="KW-0677">Repeat</keyword>
<keyword evidence="7" id="KW-1185">Reference proteome</keyword>
<dbReference type="InterPro" id="IPR002172">
    <property type="entry name" value="LDrepeatLR_classA_rpt"/>
</dbReference>
<evidence type="ECO:0000256" key="5">
    <source>
        <dbReference type="SAM" id="SignalP"/>
    </source>
</evidence>